<keyword evidence="3" id="KW-0677">Repeat</keyword>
<dbReference type="InterPro" id="IPR001611">
    <property type="entry name" value="Leu-rich_rpt"/>
</dbReference>
<evidence type="ECO:0000256" key="1">
    <source>
        <dbReference type="ARBA" id="ARBA00022468"/>
    </source>
</evidence>
<evidence type="ECO:0000256" key="2">
    <source>
        <dbReference type="ARBA" id="ARBA00022614"/>
    </source>
</evidence>
<dbReference type="InterPro" id="IPR027038">
    <property type="entry name" value="RanGap"/>
</dbReference>
<dbReference type="InterPro" id="IPR032675">
    <property type="entry name" value="LRR_dom_sf"/>
</dbReference>
<dbReference type="AlphaFoldDB" id="A0A397BZY6"/>
<dbReference type="Pfam" id="PF13516">
    <property type="entry name" value="LRR_6"/>
    <property type="match status" value="2"/>
</dbReference>
<gene>
    <name evidence="5" type="ORF">DYB25_008576</name>
</gene>
<proteinExistence type="predicted"/>
<dbReference type="PANTHER" id="PTHR24113:SF12">
    <property type="entry name" value="RAN GTPASE-ACTIVATING PROTEIN 1"/>
    <property type="match status" value="1"/>
</dbReference>
<keyword evidence="2" id="KW-0433">Leucine-rich repeat</keyword>
<name>A0A397BZY6_APHAT</name>
<sequence length="480" mass="53180">MKWPDPRLHTSISKLAVPFPTSSTISSMAATNNKSTTTFTSPSTPRNVTTTTCRPPSSPTPTWQSNVDIPTRRTMIHKLLWVFQHKHQAMQRLLSASLDPSHGLTSRHPPPIVDARLPSLVRRLELALYLRAASLDEYLNEQSLHRRVQHLIVSLHHQTVLHFRAQEGLLKRPRPSDDDDLLPHTTMPAKKHHSHRLLPQGILFLNNQEHVLGVVFSFLDGLDVVRCMGLNRFAASVLPLHVRYLDLSWVQFTSAVQRRLQRFQKLERLAISPPRPSTTLRTTINECLVEQLAAVLPTLKNLQQLTLANVYIHTDDVNATSALCRALHSCVSLTHLNLSGNAIGDCGMSSVAALLPSLPSLVYLDLRRNYIGEGGMLALASILQTGGTPLRLHTLLLGSNIAANSVNAVAAGVGHRRLQHLRVLGLEDNFVDLKGVEALARVLQQGVCPVLQELCIGDNVVDNQRIRSVFAFAKLAKNND</sequence>
<dbReference type="Gene3D" id="3.80.10.10">
    <property type="entry name" value="Ribonuclease Inhibitor"/>
    <property type="match status" value="1"/>
</dbReference>
<keyword evidence="1" id="KW-0343">GTPase activation</keyword>
<accession>A0A397BZY6</accession>
<dbReference type="VEuPathDB" id="FungiDB:H257_15046"/>
<dbReference type="SUPFAM" id="SSF52047">
    <property type="entry name" value="RNI-like"/>
    <property type="match status" value="1"/>
</dbReference>
<reference evidence="5 6" key="1">
    <citation type="submission" date="2018-08" db="EMBL/GenBank/DDBJ databases">
        <title>Aphanomyces genome sequencing and annotation.</title>
        <authorList>
            <person name="Minardi D."/>
            <person name="Oidtmann B."/>
            <person name="Van Der Giezen M."/>
            <person name="Studholme D.J."/>
        </authorList>
    </citation>
    <scope>NUCLEOTIDE SEQUENCE [LARGE SCALE GENOMIC DNA]</scope>
    <source>
        <strain evidence="5 6">Yx</strain>
    </source>
</reference>
<dbReference type="GO" id="GO:0031267">
    <property type="term" value="F:small GTPase binding"/>
    <property type="evidence" value="ECO:0007669"/>
    <property type="project" value="TreeGrafter"/>
</dbReference>
<dbReference type="GO" id="GO:0006913">
    <property type="term" value="P:nucleocytoplasmic transport"/>
    <property type="evidence" value="ECO:0007669"/>
    <property type="project" value="TreeGrafter"/>
</dbReference>
<organism evidence="5 6">
    <name type="scientific">Aphanomyces astaci</name>
    <name type="common">Crayfish plague agent</name>
    <dbReference type="NCBI Taxonomy" id="112090"/>
    <lineage>
        <taxon>Eukaryota</taxon>
        <taxon>Sar</taxon>
        <taxon>Stramenopiles</taxon>
        <taxon>Oomycota</taxon>
        <taxon>Saprolegniomycetes</taxon>
        <taxon>Saprolegniales</taxon>
        <taxon>Verrucalvaceae</taxon>
        <taxon>Aphanomyces</taxon>
    </lineage>
</organism>
<dbReference type="GO" id="GO:0005096">
    <property type="term" value="F:GTPase activator activity"/>
    <property type="evidence" value="ECO:0007669"/>
    <property type="project" value="UniProtKB-KW"/>
</dbReference>
<dbReference type="GO" id="GO:0005634">
    <property type="term" value="C:nucleus"/>
    <property type="evidence" value="ECO:0007669"/>
    <property type="project" value="TreeGrafter"/>
</dbReference>
<evidence type="ECO:0000256" key="3">
    <source>
        <dbReference type="ARBA" id="ARBA00022737"/>
    </source>
</evidence>
<evidence type="ECO:0000256" key="4">
    <source>
        <dbReference type="SAM" id="MobiDB-lite"/>
    </source>
</evidence>
<dbReference type="Proteomes" id="UP000266239">
    <property type="component" value="Unassembled WGS sequence"/>
</dbReference>
<dbReference type="GO" id="GO:0048471">
    <property type="term" value="C:perinuclear region of cytoplasm"/>
    <property type="evidence" value="ECO:0007669"/>
    <property type="project" value="TreeGrafter"/>
</dbReference>
<feature type="region of interest" description="Disordered" evidence="4">
    <location>
        <begin position="33"/>
        <end position="66"/>
    </location>
</feature>
<evidence type="ECO:0000313" key="6">
    <source>
        <dbReference type="Proteomes" id="UP000266239"/>
    </source>
</evidence>
<evidence type="ECO:0000313" key="5">
    <source>
        <dbReference type="EMBL" id="RHY25351.1"/>
    </source>
</evidence>
<feature type="compositionally biased region" description="Low complexity" evidence="4">
    <location>
        <begin position="35"/>
        <end position="55"/>
    </location>
</feature>
<dbReference type="PANTHER" id="PTHR24113">
    <property type="entry name" value="RAN GTPASE-ACTIVATING PROTEIN 1"/>
    <property type="match status" value="1"/>
</dbReference>
<dbReference type="EMBL" id="QUTA01002958">
    <property type="protein sequence ID" value="RHY25351.1"/>
    <property type="molecule type" value="Genomic_DNA"/>
</dbReference>
<comment type="caution">
    <text evidence="5">The sequence shown here is derived from an EMBL/GenBank/DDBJ whole genome shotgun (WGS) entry which is preliminary data.</text>
</comment>
<dbReference type="GO" id="GO:0005829">
    <property type="term" value="C:cytosol"/>
    <property type="evidence" value="ECO:0007669"/>
    <property type="project" value="TreeGrafter"/>
</dbReference>
<dbReference type="SMART" id="SM00368">
    <property type="entry name" value="LRR_RI"/>
    <property type="match status" value="3"/>
</dbReference>
<protein>
    <submittedName>
        <fullName evidence="5">Uncharacterized protein</fullName>
    </submittedName>
</protein>